<gene>
    <name evidence="1" type="ORF">PoB_004983600</name>
</gene>
<protein>
    <submittedName>
        <fullName evidence="1">Uncharacterized protein</fullName>
    </submittedName>
</protein>
<dbReference type="Proteomes" id="UP000735302">
    <property type="component" value="Unassembled WGS sequence"/>
</dbReference>
<keyword evidence="2" id="KW-1185">Reference proteome</keyword>
<accession>A0AAV4BS92</accession>
<evidence type="ECO:0000313" key="1">
    <source>
        <dbReference type="EMBL" id="GFO23331.1"/>
    </source>
</evidence>
<dbReference type="AlphaFoldDB" id="A0AAV4BS92"/>
<reference evidence="1 2" key="1">
    <citation type="journal article" date="2021" name="Elife">
        <title>Chloroplast acquisition without the gene transfer in kleptoplastic sea slugs, Plakobranchus ocellatus.</title>
        <authorList>
            <person name="Maeda T."/>
            <person name="Takahashi S."/>
            <person name="Yoshida T."/>
            <person name="Shimamura S."/>
            <person name="Takaki Y."/>
            <person name="Nagai Y."/>
            <person name="Toyoda A."/>
            <person name="Suzuki Y."/>
            <person name="Arimoto A."/>
            <person name="Ishii H."/>
            <person name="Satoh N."/>
            <person name="Nishiyama T."/>
            <person name="Hasebe M."/>
            <person name="Maruyama T."/>
            <person name="Minagawa J."/>
            <person name="Obokata J."/>
            <person name="Shigenobu S."/>
        </authorList>
    </citation>
    <scope>NUCLEOTIDE SEQUENCE [LARGE SCALE GENOMIC DNA]</scope>
</reference>
<organism evidence="1 2">
    <name type="scientific">Plakobranchus ocellatus</name>
    <dbReference type="NCBI Taxonomy" id="259542"/>
    <lineage>
        <taxon>Eukaryota</taxon>
        <taxon>Metazoa</taxon>
        <taxon>Spiralia</taxon>
        <taxon>Lophotrochozoa</taxon>
        <taxon>Mollusca</taxon>
        <taxon>Gastropoda</taxon>
        <taxon>Heterobranchia</taxon>
        <taxon>Euthyneura</taxon>
        <taxon>Panpulmonata</taxon>
        <taxon>Sacoglossa</taxon>
        <taxon>Placobranchoidea</taxon>
        <taxon>Plakobranchidae</taxon>
        <taxon>Plakobranchus</taxon>
    </lineage>
</organism>
<dbReference type="EMBL" id="BLXT01005511">
    <property type="protein sequence ID" value="GFO23331.1"/>
    <property type="molecule type" value="Genomic_DNA"/>
</dbReference>
<sequence length="129" mass="14048">MSRVIRQTQDNQAMDPNTQIAIASINSFQSTSKTRKELCDLVSTSITAAATAAVTMPAVSVCPSSRRQLRNNLLSPDLSSSPDAGQWIEQVASQVGNTRGRNIHPKYMKANPDCIPPSMIRIFIIMVTS</sequence>
<proteinExistence type="predicted"/>
<name>A0AAV4BS92_9GAST</name>
<comment type="caution">
    <text evidence="1">The sequence shown here is derived from an EMBL/GenBank/DDBJ whole genome shotgun (WGS) entry which is preliminary data.</text>
</comment>
<evidence type="ECO:0000313" key="2">
    <source>
        <dbReference type="Proteomes" id="UP000735302"/>
    </source>
</evidence>